<keyword evidence="8" id="KW-0812">Transmembrane</keyword>
<gene>
    <name evidence="10" type="ORF">Zmor_028538</name>
</gene>
<dbReference type="EMBL" id="JALNTZ010000099">
    <property type="protein sequence ID" value="KAJ3636444.1"/>
    <property type="molecule type" value="Genomic_DNA"/>
</dbReference>
<dbReference type="InterPro" id="IPR017938">
    <property type="entry name" value="Riboflavin_synthase-like_b-brl"/>
</dbReference>
<dbReference type="PROSITE" id="PS51384">
    <property type="entry name" value="FAD_FR"/>
    <property type="match status" value="1"/>
</dbReference>
<evidence type="ECO:0000256" key="3">
    <source>
        <dbReference type="ARBA" id="ARBA00022827"/>
    </source>
</evidence>
<dbReference type="PRINTS" id="PR00371">
    <property type="entry name" value="FPNCR"/>
</dbReference>
<organism evidence="10 11">
    <name type="scientific">Zophobas morio</name>
    <dbReference type="NCBI Taxonomy" id="2755281"/>
    <lineage>
        <taxon>Eukaryota</taxon>
        <taxon>Metazoa</taxon>
        <taxon>Ecdysozoa</taxon>
        <taxon>Arthropoda</taxon>
        <taxon>Hexapoda</taxon>
        <taxon>Insecta</taxon>
        <taxon>Pterygota</taxon>
        <taxon>Neoptera</taxon>
        <taxon>Endopterygota</taxon>
        <taxon>Coleoptera</taxon>
        <taxon>Polyphaga</taxon>
        <taxon>Cucujiformia</taxon>
        <taxon>Tenebrionidae</taxon>
        <taxon>Zophobas</taxon>
    </lineage>
</organism>
<dbReference type="PANTHER" id="PTHR19370:SF185">
    <property type="entry name" value="NADH-CYTOCHROME B5 REDUCTASE"/>
    <property type="match status" value="1"/>
</dbReference>
<comment type="cofactor">
    <cofactor evidence="1 6 7">
        <name>FAD</name>
        <dbReference type="ChEBI" id="CHEBI:57692"/>
    </cofactor>
</comment>
<evidence type="ECO:0000256" key="4">
    <source>
        <dbReference type="ARBA" id="ARBA00023002"/>
    </source>
</evidence>
<feature type="binding site" evidence="6">
    <location>
        <position position="92"/>
    </location>
    <ligand>
        <name>FAD</name>
        <dbReference type="ChEBI" id="CHEBI:57692"/>
    </ligand>
</feature>
<comment type="catalytic activity">
    <reaction evidence="7">
        <text>2 Fe(III)-[cytochrome b5] + NADH = 2 Fe(II)-[cytochrome b5] + NAD(+) + H(+)</text>
        <dbReference type="Rhea" id="RHEA:46680"/>
        <dbReference type="Rhea" id="RHEA-COMP:10438"/>
        <dbReference type="Rhea" id="RHEA-COMP:10439"/>
        <dbReference type="ChEBI" id="CHEBI:15378"/>
        <dbReference type="ChEBI" id="CHEBI:29033"/>
        <dbReference type="ChEBI" id="CHEBI:29034"/>
        <dbReference type="ChEBI" id="CHEBI:57540"/>
        <dbReference type="ChEBI" id="CHEBI:57945"/>
        <dbReference type="EC" id="1.6.2.2"/>
    </reaction>
</comment>
<dbReference type="InterPro" id="IPR001433">
    <property type="entry name" value="OxRdtase_FAD/NAD-bd"/>
</dbReference>
<comment type="similarity">
    <text evidence="7">Belongs to the flavoprotein pyridine nucleotide cytochrome reductase family.</text>
</comment>
<reference evidence="10" key="1">
    <citation type="journal article" date="2023" name="G3 (Bethesda)">
        <title>Whole genome assemblies of Zophobas morio and Tenebrio molitor.</title>
        <authorList>
            <person name="Kaur S."/>
            <person name="Stinson S.A."/>
            <person name="diCenzo G.C."/>
        </authorList>
    </citation>
    <scope>NUCLEOTIDE SEQUENCE</scope>
    <source>
        <strain evidence="10">QUZm001</strain>
    </source>
</reference>
<sequence length="306" mass="35019">MLMIETTEGYDSLLSVVIWIAFSLAFLFKRREKVVLKKGHTYYFPLIEKELLNHDTRRFRFALPSSDHVLGLPVGQHIILSAEVNGKVVQRPYTPISTDIEKGYFELVIKIYYPNTHPEYPEGGKLTHYLDNMRIGDIIAVSGPFGKITYVRRNRFHLKRGVYAGNYRRVNDEVIVTKKVGMIAGGSGITPMFQLIKHVLSDPSDDTELWLLFANQSKLDVVFMKELNLFSAKYTRFHVWYTVDTVEDSTVWEYDVGLVTPEVCQAHLPPPEDSVILLCGPPVMIDSACLPYLKQLGYDSSRIFTF</sequence>
<feature type="binding site" evidence="6">
    <location>
        <position position="91"/>
    </location>
    <ligand>
        <name>FAD</name>
        <dbReference type="ChEBI" id="CHEBI:57692"/>
    </ligand>
</feature>
<keyword evidence="2 6" id="KW-0285">Flavoprotein</keyword>
<feature type="binding site" evidence="6">
    <location>
        <position position="108"/>
    </location>
    <ligand>
        <name>FAD</name>
        <dbReference type="ChEBI" id="CHEBI:57692"/>
    </ligand>
</feature>
<dbReference type="GO" id="GO:0090524">
    <property type="term" value="F:cytochrome-b5 reductase activity, acting on NADH"/>
    <property type="evidence" value="ECO:0007669"/>
    <property type="project" value="UniProtKB-EC"/>
</dbReference>
<evidence type="ECO:0000256" key="1">
    <source>
        <dbReference type="ARBA" id="ARBA00001974"/>
    </source>
</evidence>
<evidence type="ECO:0000313" key="11">
    <source>
        <dbReference type="Proteomes" id="UP001168821"/>
    </source>
</evidence>
<evidence type="ECO:0000259" key="9">
    <source>
        <dbReference type="PROSITE" id="PS51384"/>
    </source>
</evidence>
<keyword evidence="11" id="KW-1185">Reference proteome</keyword>
<evidence type="ECO:0000256" key="8">
    <source>
        <dbReference type="SAM" id="Phobius"/>
    </source>
</evidence>
<dbReference type="InterPro" id="IPR001834">
    <property type="entry name" value="CBR-like"/>
</dbReference>
<dbReference type="PANTHER" id="PTHR19370">
    <property type="entry name" value="NADH-CYTOCHROME B5 REDUCTASE"/>
    <property type="match status" value="1"/>
</dbReference>
<accession>A0AA38HKZ8</accession>
<dbReference type="Pfam" id="PF00175">
    <property type="entry name" value="NAD_binding_1"/>
    <property type="match status" value="1"/>
</dbReference>
<evidence type="ECO:0000256" key="2">
    <source>
        <dbReference type="ARBA" id="ARBA00022630"/>
    </source>
</evidence>
<dbReference type="Pfam" id="PF00970">
    <property type="entry name" value="FAD_binding_6"/>
    <property type="match status" value="1"/>
</dbReference>
<feature type="binding site" evidence="6">
    <location>
        <position position="110"/>
    </location>
    <ligand>
        <name>FAD</name>
        <dbReference type="ChEBI" id="CHEBI:57692"/>
    </ligand>
</feature>
<dbReference type="InterPro" id="IPR039261">
    <property type="entry name" value="FNR_nucleotide-bd"/>
</dbReference>
<dbReference type="InterPro" id="IPR008333">
    <property type="entry name" value="Cbr1-like_FAD-bd_dom"/>
</dbReference>
<feature type="domain" description="FAD-binding FR-type" evidence="9">
    <location>
        <begin position="39"/>
        <end position="151"/>
    </location>
</feature>
<keyword evidence="3 6" id="KW-0274">FAD</keyword>
<evidence type="ECO:0000256" key="7">
    <source>
        <dbReference type="RuleBase" id="RU361226"/>
    </source>
</evidence>
<feature type="transmembrane region" description="Helical" evidence="8">
    <location>
        <begin position="12"/>
        <end position="28"/>
    </location>
</feature>
<dbReference type="PRINTS" id="PR00406">
    <property type="entry name" value="CYTB5RDTASE"/>
</dbReference>
<dbReference type="FunFam" id="2.40.30.10:FF:000021">
    <property type="entry name" value="NADH-cytochrome b5 reductase"/>
    <property type="match status" value="1"/>
</dbReference>
<dbReference type="SUPFAM" id="SSF63380">
    <property type="entry name" value="Riboflavin synthase domain-like"/>
    <property type="match status" value="1"/>
</dbReference>
<dbReference type="Gene3D" id="3.40.50.80">
    <property type="entry name" value="Nucleotide-binding domain of ferredoxin-NADP reductase (FNR) module"/>
    <property type="match status" value="1"/>
</dbReference>
<dbReference type="SUPFAM" id="SSF52343">
    <property type="entry name" value="Ferredoxin reductase-like, C-terminal NADP-linked domain"/>
    <property type="match status" value="1"/>
</dbReference>
<feature type="binding site" evidence="6">
    <location>
        <position position="125"/>
    </location>
    <ligand>
        <name>FAD</name>
        <dbReference type="ChEBI" id="CHEBI:57692"/>
    </ligand>
</feature>
<dbReference type="CDD" id="cd06183">
    <property type="entry name" value="cyt_b5_reduct_like"/>
    <property type="match status" value="1"/>
</dbReference>
<dbReference type="EC" id="1.6.2.2" evidence="7"/>
<evidence type="ECO:0000256" key="6">
    <source>
        <dbReference type="PIRSR" id="PIRSR601834-1"/>
    </source>
</evidence>
<feature type="binding site" evidence="6">
    <location>
        <position position="93"/>
    </location>
    <ligand>
        <name>FAD</name>
        <dbReference type="ChEBI" id="CHEBI:57692"/>
    </ligand>
</feature>
<dbReference type="Gene3D" id="2.40.30.10">
    <property type="entry name" value="Translation factors"/>
    <property type="match status" value="1"/>
</dbReference>
<dbReference type="Proteomes" id="UP001168821">
    <property type="component" value="Unassembled WGS sequence"/>
</dbReference>
<keyword evidence="5 7" id="KW-0520">NAD</keyword>
<evidence type="ECO:0000256" key="5">
    <source>
        <dbReference type="ARBA" id="ARBA00023027"/>
    </source>
</evidence>
<dbReference type="InterPro" id="IPR001709">
    <property type="entry name" value="Flavoprot_Pyr_Nucl_cyt_Rdtase"/>
</dbReference>
<keyword evidence="4 7" id="KW-0560">Oxidoreductase</keyword>
<proteinExistence type="inferred from homology"/>
<name>A0AA38HKZ8_9CUCU</name>
<evidence type="ECO:0000313" key="10">
    <source>
        <dbReference type="EMBL" id="KAJ3636444.1"/>
    </source>
</evidence>
<comment type="caution">
    <text evidence="10">The sequence shown here is derived from an EMBL/GenBank/DDBJ whole genome shotgun (WGS) entry which is preliminary data.</text>
</comment>
<protein>
    <recommendedName>
        <fullName evidence="7">NADH-cytochrome b5 reductase</fullName>
        <ecNumber evidence="7">1.6.2.2</ecNumber>
    </recommendedName>
</protein>
<keyword evidence="8" id="KW-0472">Membrane</keyword>
<keyword evidence="8" id="KW-1133">Transmembrane helix</keyword>
<dbReference type="GO" id="GO:0071949">
    <property type="term" value="F:FAD binding"/>
    <property type="evidence" value="ECO:0007669"/>
    <property type="project" value="TreeGrafter"/>
</dbReference>
<feature type="binding site" evidence="6">
    <location>
        <position position="190"/>
    </location>
    <ligand>
        <name>FAD</name>
        <dbReference type="ChEBI" id="CHEBI:57692"/>
    </ligand>
</feature>
<dbReference type="AlphaFoldDB" id="A0AA38HKZ8"/>
<dbReference type="InterPro" id="IPR017927">
    <property type="entry name" value="FAD-bd_FR_type"/>
</dbReference>